<dbReference type="PANTHER" id="PTHR42673:SF4">
    <property type="entry name" value="MALEYLACETOACETATE ISOMERASE"/>
    <property type="match status" value="1"/>
</dbReference>
<dbReference type="InterPro" id="IPR036249">
    <property type="entry name" value="Thioredoxin-like_sf"/>
</dbReference>
<feature type="domain" description="GST N-terminal" evidence="1">
    <location>
        <begin position="1"/>
        <end position="79"/>
    </location>
</feature>
<dbReference type="Gene3D" id="3.40.30.10">
    <property type="entry name" value="Glutaredoxin"/>
    <property type="match status" value="1"/>
</dbReference>
<dbReference type="GO" id="GO:0004364">
    <property type="term" value="F:glutathione transferase activity"/>
    <property type="evidence" value="ECO:0007669"/>
    <property type="project" value="TreeGrafter"/>
</dbReference>
<organism evidence="2 3">
    <name type="scientific">Agrobacterium tumefaciens</name>
    <dbReference type="NCBI Taxonomy" id="358"/>
    <lineage>
        <taxon>Bacteria</taxon>
        <taxon>Pseudomonadati</taxon>
        <taxon>Pseudomonadota</taxon>
        <taxon>Alphaproteobacteria</taxon>
        <taxon>Hyphomicrobiales</taxon>
        <taxon>Rhizobiaceae</taxon>
        <taxon>Rhizobium/Agrobacterium group</taxon>
        <taxon>Agrobacterium</taxon>
        <taxon>Agrobacterium tumefaciens complex</taxon>
    </lineage>
</organism>
<evidence type="ECO:0000259" key="1">
    <source>
        <dbReference type="PROSITE" id="PS50404"/>
    </source>
</evidence>
<dbReference type="AlphaFoldDB" id="A0AA44JAF7"/>
<dbReference type="Pfam" id="PF13409">
    <property type="entry name" value="GST_N_2"/>
    <property type="match status" value="1"/>
</dbReference>
<dbReference type="SUPFAM" id="SSF52833">
    <property type="entry name" value="Thioredoxin-like"/>
    <property type="match status" value="1"/>
</dbReference>
<dbReference type="SUPFAM" id="SSF47616">
    <property type="entry name" value="GST C-terminal domain-like"/>
    <property type="match status" value="1"/>
</dbReference>
<evidence type="ECO:0000313" key="2">
    <source>
        <dbReference type="EMBL" id="NTC29893.1"/>
    </source>
</evidence>
<accession>A0AA44JAF7</accession>
<dbReference type="EMBL" id="JAAMAY010000028">
    <property type="protein sequence ID" value="NTC29893.1"/>
    <property type="molecule type" value="Genomic_DNA"/>
</dbReference>
<dbReference type="Gene3D" id="1.20.1050.10">
    <property type="match status" value="1"/>
</dbReference>
<protein>
    <submittedName>
        <fullName evidence="2">Glutathione S-transferase family protein</fullName>
    </submittedName>
</protein>
<dbReference type="CDD" id="cd03194">
    <property type="entry name" value="GST_C_3"/>
    <property type="match status" value="1"/>
</dbReference>
<dbReference type="PROSITE" id="PS50404">
    <property type="entry name" value="GST_NTER"/>
    <property type="match status" value="1"/>
</dbReference>
<dbReference type="RefSeq" id="WP_025593350.1">
    <property type="nucleotide sequence ID" value="NZ_CP048464.1"/>
</dbReference>
<dbReference type="PANTHER" id="PTHR42673">
    <property type="entry name" value="MALEYLACETOACETATE ISOMERASE"/>
    <property type="match status" value="1"/>
</dbReference>
<gene>
    <name evidence="2" type="ORF">G6M46_17310</name>
</gene>
<dbReference type="InterPro" id="IPR040079">
    <property type="entry name" value="Glutathione_S-Trfase"/>
</dbReference>
<dbReference type="GO" id="GO:0006559">
    <property type="term" value="P:L-phenylalanine catabolic process"/>
    <property type="evidence" value="ECO:0007669"/>
    <property type="project" value="TreeGrafter"/>
</dbReference>
<sequence length="227" mass="25219">MYDLYIANKNYSSWSLRPWVLMRTLGIAFDEKLIPFGEGVSFSSFSPTGKVPCLVDEGMTVWETLSIVEYLAERHQGVWASDKHARAWSRSAASEMHAGFSSLRNLYPMSVGIRVKPRGGDAGLKADIKRIDALWSEGLTKFGGPYLAGQKFTAVDAFFCPVAFRFQTYGSADLSPAAKAYCDRLLALPAMQEWYEAGLKESWRDAGHEEEVGGIGELTEDLRAKAR</sequence>
<dbReference type="CDD" id="cd03043">
    <property type="entry name" value="GST_N_1"/>
    <property type="match status" value="1"/>
</dbReference>
<name>A0AA44JAF7_AGRTU</name>
<dbReference type="InterPro" id="IPR036282">
    <property type="entry name" value="Glutathione-S-Trfase_C_sf"/>
</dbReference>
<dbReference type="GO" id="GO:0006749">
    <property type="term" value="P:glutathione metabolic process"/>
    <property type="evidence" value="ECO:0007669"/>
    <property type="project" value="TreeGrafter"/>
</dbReference>
<proteinExistence type="predicted"/>
<comment type="caution">
    <text evidence="2">The sequence shown here is derived from an EMBL/GenBank/DDBJ whole genome shotgun (WGS) entry which is preliminary data.</text>
</comment>
<dbReference type="Pfam" id="PF13410">
    <property type="entry name" value="GST_C_2"/>
    <property type="match status" value="1"/>
</dbReference>
<dbReference type="InterPro" id="IPR004045">
    <property type="entry name" value="Glutathione_S-Trfase_N"/>
</dbReference>
<dbReference type="SFLD" id="SFLDS00019">
    <property type="entry name" value="Glutathione_Transferase_(cytos"/>
    <property type="match status" value="1"/>
</dbReference>
<dbReference type="Proteomes" id="UP000702952">
    <property type="component" value="Unassembled WGS sequence"/>
</dbReference>
<dbReference type="GO" id="GO:0016034">
    <property type="term" value="F:maleylacetoacetate isomerase activity"/>
    <property type="evidence" value="ECO:0007669"/>
    <property type="project" value="TreeGrafter"/>
</dbReference>
<reference evidence="2" key="1">
    <citation type="journal article" date="2020" name="Science">
        <title>Unexpected conservation and global transmission of agrobacterial virulence plasmids.</title>
        <authorList>
            <person name="Weisberg A.J."/>
            <person name="Davis E.W. 2nd"/>
            <person name="Tabima J."/>
            <person name="Belcher M.S."/>
            <person name="Miller M."/>
            <person name="Kuo C.H."/>
            <person name="Loper J.E."/>
            <person name="Grunwald N.J."/>
            <person name="Putnam M.L."/>
            <person name="Chang J.H."/>
        </authorList>
    </citation>
    <scope>NUCLEOTIDE SEQUENCE</scope>
    <source>
        <strain evidence="2">17-1853-1a</strain>
    </source>
</reference>
<evidence type="ECO:0000313" key="3">
    <source>
        <dbReference type="Proteomes" id="UP000702952"/>
    </source>
</evidence>